<dbReference type="EMBL" id="GBRH01253982">
    <property type="protein sequence ID" value="JAD43913.1"/>
    <property type="molecule type" value="Transcribed_RNA"/>
</dbReference>
<evidence type="ECO:0000313" key="1">
    <source>
        <dbReference type="EMBL" id="JAD43913.1"/>
    </source>
</evidence>
<accession>A0A0A9A1S9</accession>
<sequence length="69" mass="8236">MTSTHQTLVQEKRKNRFCCPEHSTLLHHPRTKQYHEMQLMLDGEILLCTMCPLLEPFCRNVLPYQLSQH</sequence>
<protein>
    <submittedName>
        <fullName evidence="2">PXA1</fullName>
    </submittedName>
</protein>
<organism evidence="1">
    <name type="scientific">Arundo donax</name>
    <name type="common">Giant reed</name>
    <name type="synonym">Donax arundinaceus</name>
    <dbReference type="NCBI Taxonomy" id="35708"/>
    <lineage>
        <taxon>Eukaryota</taxon>
        <taxon>Viridiplantae</taxon>
        <taxon>Streptophyta</taxon>
        <taxon>Embryophyta</taxon>
        <taxon>Tracheophyta</taxon>
        <taxon>Spermatophyta</taxon>
        <taxon>Magnoliopsida</taxon>
        <taxon>Liliopsida</taxon>
        <taxon>Poales</taxon>
        <taxon>Poaceae</taxon>
        <taxon>PACMAD clade</taxon>
        <taxon>Arundinoideae</taxon>
        <taxon>Arundineae</taxon>
        <taxon>Arundo</taxon>
    </lineage>
</organism>
<proteinExistence type="predicted"/>
<dbReference type="AlphaFoldDB" id="A0A0A9A1S9"/>
<reference evidence="1" key="1">
    <citation type="submission" date="2014-09" db="EMBL/GenBank/DDBJ databases">
        <authorList>
            <person name="Magalhaes I.L.F."/>
            <person name="Oliveira U."/>
            <person name="Santos F.R."/>
            <person name="Vidigal T.H.D.A."/>
            <person name="Brescovit A.D."/>
            <person name="Santos A.J."/>
        </authorList>
    </citation>
    <scope>NUCLEOTIDE SEQUENCE</scope>
    <source>
        <tissue evidence="1">Shoot tissue taken approximately 20 cm above the soil surface</tissue>
    </source>
</reference>
<name>A0A0A9A1S9_ARUDO</name>
<evidence type="ECO:0000313" key="2">
    <source>
        <dbReference type="EMBL" id="JAE17949.1"/>
    </source>
</evidence>
<reference evidence="1" key="2">
    <citation type="journal article" date="2015" name="Data Brief">
        <title>Shoot transcriptome of the giant reed, Arundo donax.</title>
        <authorList>
            <person name="Barrero R.A."/>
            <person name="Guerrero F.D."/>
            <person name="Moolhuijzen P."/>
            <person name="Goolsby J.A."/>
            <person name="Tidwell J."/>
            <person name="Bellgard S.E."/>
            <person name="Bellgard M.I."/>
        </authorList>
    </citation>
    <scope>NUCLEOTIDE SEQUENCE</scope>
    <source>
        <tissue evidence="1">Shoot tissue taken approximately 20 cm above the soil surface</tissue>
    </source>
</reference>
<dbReference type="EMBL" id="GBRH01179947">
    <property type="protein sequence ID" value="JAE17949.1"/>
    <property type="molecule type" value="Transcribed_RNA"/>
</dbReference>